<reference evidence="2" key="1">
    <citation type="submission" date="2022-10" db="EMBL/GenBank/DDBJ databases">
        <title>Genome sequence of Actinomyces israelii ATCC 10048.</title>
        <authorList>
            <person name="Watt R.M."/>
            <person name="Tong W.M."/>
        </authorList>
    </citation>
    <scope>NUCLEOTIDE SEQUENCE</scope>
    <source>
        <strain evidence="2">ATCC 10048</strain>
    </source>
</reference>
<feature type="coiled-coil region" evidence="1">
    <location>
        <begin position="44"/>
        <end position="71"/>
    </location>
</feature>
<evidence type="ECO:0000313" key="3">
    <source>
        <dbReference type="Proteomes" id="UP001072034"/>
    </source>
</evidence>
<name>A0ABT4I6D8_9ACTO</name>
<evidence type="ECO:0000256" key="1">
    <source>
        <dbReference type="SAM" id="Coils"/>
    </source>
</evidence>
<protein>
    <submittedName>
        <fullName evidence="2">Transposase</fullName>
    </submittedName>
</protein>
<keyword evidence="1" id="KW-0175">Coiled coil</keyword>
<dbReference type="InterPro" id="IPR002514">
    <property type="entry name" value="Transposase_8"/>
</dbReference>
<sequence>MLEVIEKGRSVAEVASSYDLVPQTVRNWIGKYRREHATKEDSKAVLESAEIARLENELRELCQENEFLKTAAFFAKERR</sequence>
<dbReference type="Pfam" id="PF01527">
    <property type="entry name" value="HTH_Tnp_1"/>
    <property type="match status" value="1"/>
</dbReference>
<comment type="caution">
    <text evidence="2">The sequence shown here is derived from an EMBL/GenBank/DDBJ whole genome shotgun (WGS) entry which is preliminary data.</text>
</comment>
<dbReference type="EMBL" id="JAPTMY010000004">
    <property type="protein sequence ID" value="MCZ0856939.1"/>
    <property type="molecule type" value="Genomic_DNA"/>
</dbReference>
<dbReference type="InterPro" id="IPR009057">
    <property type="entry name" value="Homeodomain-like_sf"/>
</dbReference>
<organism evidence="2 3">
    <name type="scientific">Actinomyces israelii</name>
    <dbReference type="NCBI Taxonomy" id="1659"/>
    <lineage>
        <taxon>Bacteria</taxon>
        <taxon>Bacillati</taxon>
        <taxon>Actinomycetota</taxon>
        <taxon>Actinomycetes</taxon>
        <taxon>Actinomycetales</taxon>
        <taxon>Actinomycetaceae</taxon>
        <taxon>Actinomyces</taxon>
    </lineage>
</organism>
<accession>A0ABT4I6D8</accession>
<proteinExistence type="predicted"/>
<evidence type="ECO:0000313" key="2">
    <source>
        <dbReference type="EMBL" id="MCZ0856939.1"/>
    </source>
</evidence>
<gene>
    <name evidence="2" type="ORF">OHJ16_02575</name>
</gene>
<dbReference type="Proteomes" id="UP001072034">
    <property type="component" value="Unassembled WGS sequence"/>
</dbReference>
<keyword evidence="3" id="KW-1185">Reference proteome</keyword>
<dbReference type="RefSeq" id="WP_268916625.1">
    <property type="nucleotide sequence ID" value="NZ_JAPTMY010000004.1"/>
</dbReference>
<dbReference type="Gene3D" id="1.10.10.60">
    <property type="entry name" value="Homeodomain-like"/>
    <property type="match status" value="1"/>
</dbReference>
<dbReference type="SUPFAM" id="SSF46689">
    <property type="entry name" value="Homeodomain-like"/>
    <property type="match status" value="1"/>
</dbReference>